<dbReference type="STRING" id="252740.A0A423VYC9"/>
<evidence type="ECO:0000256" key="1">
    <source>
        <dbReference type="SAM" id="MobiDB-lite"/>
    </source>
</evidence>
<feature type="region of interest" description="Disordered" evidence="1">
    <location>
        <begin position="1"/>
        <end position="140"/>
    </location>
</feature>
<feature type="compositionally biased region" description="Basic and acidic residues" evidence="1">
    <location>
        <begin position="370"/>
        <end position="381"/>
    </location>
</feature>
<feature type="compositionally biased region" description="Polar residues" evidence="1">
    <location>
        <begin position="218"/>
        <end position="240"/>
    </location>
</feature>
<dbReference type="Proteomes" id="UP000284375">
    <property type="component" value="Unassembled WGS sequence"/>
</dbReference>
<accession>A0A423VYC9</accession>
<feature type="compositionally biased region" description="Low complexity" evidence="1">
    <location>
        <begin position="274"/>
        <end position="288"/>
    </location>
</feature>
<keyword evidence="3" id="KW-1185">Reference proteome</keyword>
<name>A0A423VYC9_CYTCH</name>
<reference evidence="2 3" key="1">
    <citation type="submission" date="2015-09" db="EMBL/GenBank/DDBJ databases">
        <title>Host preference determinants of Valsa canker pathogens revealed by comparative genomics.</title>
        <authorList>
            <person name="Yin Z."/>
            <person name="Huang L."/>
        </authorList>
    </citation>
    <scope>NUCLEOTIDE SEQUENCE [LARGE SCALE GENOMIC DNA]</scope>
    <source>
        <strain evidence="2 3">YSFL</strain>
    </source>
</reference>
<feature type="compositionally biased region" description="Low complexity" evidence="1">
    <location>
        <begin position="16"/>
        <end position="27"/>
    </location>
</feature>
<proteinExistence type="predicted"/>
<protein>
    <submittedName>
        <fullName evidence="2">Uncharacterized protein</fullName>
    </submittedName>
</protein>
<dbReference type="OrthoDB" id="4847568at2759"/>
<dbReference type="AlphaFoldDB" id="A0A423VYC9"/>
<gene>
    <name evidence="2" type="ORF">VSDG_05015</name>
</gene>
<dbReference type="EMBL" id="LJZO01000021">
    <property type="protein sequence ID" value="ROV96107.1"/>
    <property type="molecule type" value="Genomic_DNA"/>
</dbReference>
<feature type="compositionally biased region" description="Acidic residues" evidence="1">
    <location>
        <begin position="325"/>
        <end position="334"/>
    </location>
</feature>
<evidence type="ECO:0000313" key="3">
    <source>
        <dbReference type="Proteomes" id="UP000284375"/>
    </source>
</evidence>
<feature type="compositionally biased region" description="Low complexity" evidence="1">
    <location>
        <begin position="388"/>
        <end position="414"/>
    </location>
</feature>
<sequence length="573" mass="62969">MPRRRASRSRSHDLELQQLQQQQQQPQSHGHRPSLEGIEATFFGETSSSIIHDQSLMAQNVDGDGGGDRDGDGDGNGNGDGNVDGNVDVDVDGDGDGDGDGDVEMSGNGQHEVDAAVPGGSNSTPTRGRTSKRKRRDLENAPVNLNELRLRQLKEDRDAYYYDLGWCQDILDRDDLTPTESRTFQMRQLDLGHQLRMTNHRIAEYEAEMQNHRFFGAATSTSGRQHPSYSTAYNPRTSFMNAEPPQERRGPGRPPGSKNRPKDAVFTPGPQLPSSNAQKAAALASAGAKRTLPTEIRVATPNGGATENPSKRPRIEVGSPIGSATEDDNENDNDMDGKTNTVATETAHQSPEDEDNKDEVIKATHPRRTQARDTTKDDVRSQKGSAFTVVNSKSNNKNINASSGGAASAPSTPAHALPTRGTPASKNKTMGPPKGNQTPANDDTAEQDPTGPKGSKYQRLGHHMCQLCTSQKYLMQTTPKQPSEPSSWPLRDISKMVTHYTRMHGEHNKMERCMELGRALEDNRGPFRYWLQETKRVKVSLPEVNEAIRELNHGHLPELLRRLSNAARAFPKD</sequence>
<evidence type="ECO:0000313" key="2">
    <source>
        <dbReference type="EMBL" id="ROV96107.1"/>
    </source>
</evidence>
<feature type="compositionally biased region" description="Acidic residues" evidence="1">
    <location>
        <begin position="87"/>
        <end position="103"/>
    </location>
</feature>
<feature type="compositionally biased region" description="Polar residues" evidence="1">
    <location>
        <begin position="338"/>
        <end position="349"/>
    </location>
</feature>
<comment type="caution">
    <text evidence="2">The sequence shown here is derived from an EMBL/GenBank/DDBJ whole genome shotgun (WGS) entry which is preliminary data.</text>
</comment>
<feature type="region of interest" description="Disordered" evidence="1">
    <location>
        <begin position="217"/>
        <end position="458"/>
    </location>
</feature>
<organism evidence="2 3">
    <name type="scientific">Cytospora chrysosperma</name>
    <name type="common">Cytospora canker fungus</name>
    <name type="synonym">Sphaeria chrysosperma</name>
    <dbReference type="NCBI Taxonomy" id="252740"/>
    <lineage>
        <taxon>Eukaryota</taxon>
        <taxon>Fungi</taxon>
        <taxon>Dikarya</taxon>
        <taxon>Ascomycota</taxon>
        <taxon>Pezizomycotina</taxon>
        <taxon>Sordariomycetes</taxon>
        <taxon>Sordariomycetidae</taxon>
        <taxon>Diaporthales</taxon>
        <taxon>Cytosporaceae</taxon>
        <taxon>Cytospora</taxon>
    </lineage>
</organism>
<feature type="compositionally biased region" description="Polar residues" evidence="1">
    <location>
        <begin position="44"/>
        <end position="58"/>
    </location>
</feature>